<feature type="transmembrane region" description="Helical" evidence="1">
    <location>
        <begin position="175"/>
        <end position="192"/>
    </location>
</feature>
<accession>A0A1G1VB05</accession>
<keyword evidence="1" id="KW-0812">Transmembrane</keyword>
<sequence length="923" mass="104841">MFEQFANYFLLLSLTAVSFFLIRGRSSRDQARTVISRKFLFLGWAGILIAVFLVFRSIFSSGPVVWGDAPYFPQEAFKNFFAEPLVWEARGRLGVVNDLYWIYPLMFVYRGLGVLGLDNSLVIRLVFYFPALFFAVLSPWFFTRYLGFSTLVSIFSVLVYALSTYFILVIDGGQVGVALAYGVFPFALLQLIKLKDSNTFLQFYLTLAVFMLLVAADVRFALISIFTYIVWLILFQTSFLGMLKLRFWKTHVLFILAVLGLSAYWLIPVLSIEPTTGSGTRSGLELVSVLNPLFLYSPHWPQNEFGKISSIPWHFAGVPFLIFAGLFFTKTKKVFALIFCFLLFAFLVKGETGLLGVLYSKAVDTIPLGGAFRDSTKFFAPLTLIAGILIGLTVDNLRRVIKKKIFSGIAVVSVFIYLLYLISPALLQNMHGVLAKKDFPESIKVINDKIAGEKEFLRTVWFPERHPLTYHTETKPALDAKSLVSLRPFAALNTGTQDVFNFLNNDESVEWFRLTGVKYLAFIPDPRKINLNNEEQEDWNQLLGLVESKKWLNKIDRKTEFPVYEIKDPKPRIYGLTKAVIVVGGDDIYSKLESKSSEFSVQNQGFIFVEDGKTEPEFLTQIASGSAVLVLNNKNQEDLNLSFLQKYFVSPNQSSKSEWAVRGSGDYLRWKYELLVNNIQTREFDFGQGVAFSSQRGEKINFRLSADISGDYVLAVRSMTRSEEGLLKGQIENNNFEVPQKTPGQFGWYIQAINLSKGTHELVLENTNGFQVVNTVSLIPRDKWLSALEKARELTDKIEVISVGTGGSESLEQVLGGSWRKVEYEEKSPVEYEINVPDKVKWIVFTDNYHRDWELINSDFKSPFPFYSMVNGFFVPSQGQYKIVFSDQKSVRPGLYLSLLSLVIISGLYLIQVLVLRMLNKSK</sequence>
<feature type="transmembrane region" description="Helical" evidence="1">
    <location>
        <begin position="6"/>
        <end position="23"/>
    </location>
</feature>
<feature type="transmembrane region" description="Helical" evidence="1">
    <location>
        <begin position="39"/>
        <end position="59"/>
    </location>
</feature>
<feature type="transmembrane region" description="Helical" evidence="1">
    <location>
        <begin position="895"/>
        <end position="916"/>
    </location>
</feature>
<name>A0A1G1VB05_9BACT</name>
<keyword evidence="1" id="KW-0472">Membrane</keyword>
<gene>
    <name evidence="2" type="ORF">A3A58_00225</name>
</gene>
<dbReference type="EMBL" id="MHCD01000049">
    <property type="protein sequence ID" value="OGY12674.1"/>
    <property type="molecule type" value="Genomic_DNA"/>
</dbReference>
<dbReference type="AlphaFoldDB" id="A0A1G1VB05"/>
<protein>
    <recommendedName>
        <fullName evidence="4">Membrane protein 6-pyruvoyl-tetrahydropterin synthase-related domain-containing protein</fullName>
    </recommendedName>
</protein>
<reference evidence="2 3" key="1">
    <citation type="journal article" date="2016" name="Nat. Commun.">
        <title>Thousands of microbial genomes shed light on interconnected biogeochemical processes in an aquifer system.</title>
        <authorList>
            <person name="Anantharaman K."/>
            <person name="Brown C.T."/>
            <person name="Hug L.A."/>
            <person name="Sharon I."/>
            <person name="Castelle C.J."/>
            <person name="Probst A.J."/>
            <person name="Thomas B.C."/>
            <person name="Singh A."/>
            <person name="Wilkins M.J."/>
            <person name="Karaoz U."/>
            <person name="Brodie E.L."/>
            <person name="Williams K.H."/>
            <person name="Hubbard S.S."/>
            <person name="Banfield J.F."/>
        </authorList>
    </citation>
    <scope>NUCLEOTIDE SEQUENCE [LARGE SCALE GENOMIC DNA]</scope>
</reference>
<proteinExistence type="predicted"/>
<evidence type="ECO:0000313" key="2">
    <source>
        <dbReference type="EMBL" id="OGY12674.1"/>
    </source>
</evidence>
<feature type="transmembrane region" description="Helical" evidence="1">
    <location>
        <begin position="311"/>
        <end position="328"/>
    </location>
</feature>
<feature type="transmembrane region" description="Helical" evidence="1">
    <location>
        <begin position="204"/>
        <end position="235"/>
    </location>
</feature>
<comment type="caution">
    <text evidence="2">The sequence shown here is derived from an EMBL/GenBank/DDBJ whole genome shotgun (WGS) entry which is preliminary data.</text>
</comment>
<feature type="transmembrane region" description="Helical" evidence="1">
    <location>
        <begin position="378"/>
        <end position="394"/>
    </location>
</feature>
<feature type="transmembrane region" description="Helical" evidence="1">
    <location>
        <begin position="125"/>
        <end position="142"/>
    </location>
</feature>
<feature type="transmembrane region" description="Helical" evidence="1">
    <location>
        <begin position="335"/>
        <end position="358"/>
    </location>
</feature>
<feature type="transmembrane region" description="Helical" evidence="1">
    <location>
        <begin position="247"/>
        <end position="267"/>
    </location>
</feature>
<organism evidence="2 3">
    <name type="scientific">Candidatus Blackburnbacteria bacterium RIFCSPLOWO2_01_FULL_41_27</name>
    <dbReference type="NCBI Taxonomy" id="1797520"/>
    <lineage>
        <taxon>Bacteria</taxon>
        <taxon>Candidatus Blackburniibacteriota</taxon>
    </lineage>
</organism>
<keyword evidence="1" id="KW-1133">Transmembrane helix</keyword>
<evidence type="ECO:0008006" key="4">
    <source>
        <dbReference type="Google" id="ProtNLM"/>
    </source>
</evidence>
<dbReference type="Proteomes" id="UP000177685">
    <property type="component" value="Unassembled WGS sequence"/>
</dbReference>
<feature type="transmembrane region" description="Helical" evidence="1">
    <location>
        <begin position="406"/>
        <end position="427"/>
    </location>
</feature>
<feature type="transmembrane region" description="Helical" evidence="1">
    <location>
        <begin position="148"/>
        <end position="168"/>
    </location>
</feature>
<evidence type="ECO:0000313" key="3">
    <source>
        <dbReference type="Proteomes" id="UP000177685"/>
    </source>
</evidence>
<evidence type="ECO:0000256" key="1">
    <source>
        <dbReference type="SAM" id="Phobius"/>
    </source>
</evidence>